<evidence type="ECO:0000313" key="2">
    <source>
        <dbReference type="EMBL" id="MBB4950888.1"/>
    </source>
</evidence>
<dbReference type="InterPro" id="IPR002509">
    <property type="entry name" value="NODB_dom"/>
</dbReference>
<organism evidence="2 3">
    <name type="scientific">Kitasatospora gansuensis</name>
    <dbReference type="NCBI Taxonomy" id="258050"/>
    <lineage>
        <taxon>Bacteria</taxon>
        <taxon>Bacillati</taxon>
        <taxon>Actinomycetota</taxon>
        <taxon>Actinomycetes</taxon>
        <taxon>Kitasatosporales</taxon>
        <taxon>Streptomycetaceae</taxon>
        <taxon>Kitasatospora</taxon>
    </lineage>
</organism>
<proteinExistence type="predicted"/>
<keyword evidence="3" id="KW-1185">Reference proteome</keyword>
<protein>
    <submittedName>
        <fullName evidence="2">Peptidoglycan/xylan/chitin deacetylase (PgdA/CDA1 family)</fullName>
    </submittedName>
</protein>
<dbReference type="AlphaFoldDB" id="A0A7W7SJ78"/>
<dbReference type="Proteomes" id="UP000573327">
    <property type="component" value="Unassembled WGS sequence"/>
</dbReference>
<sequence length="348" mass="37457">MWFAGVGLTRDGYRIAVVDGEGRPVGAAERYERCAQQRPVARLAELAGRAPDGLTVVVDSAGGLLDGLLATAGLDVRRADPHLLVDGRNTAEELAGVGQARFGALVPLPPGSWIMTGREQEVSAAEAAAGPVERRLAAEGRCLLGGGEDSEPTVALTFDDGPHPENTQRVLELLRRHDVRATFFCIGLNALAHPALVRRIVEEGHLLGNHTWSHAYLPDLGREGLRQQLDFTAEVLAEASGVGQPVLMRPPYGGRSPQLMERVADLGLTTVLWDVDTEDWAEPGAEVIAERVLRQVRPGSVVLMHDGGGDRSQTVAALPRIIDGLRRRGYRFVTPAELLTGRPRTATR</sequence>
<dbReference type="CDD" id="cd10917">
    <property type="entry name" value="CE4_NodB_like_6s_7s"/>
    <property type="match status" value="1"/>
</dbReference>
<dbReference type="GO" id="GO:0016810">
    <property type="term" value="F:hydrolase activity, acting on carbon-nitrogen (but not peptide) bonds"/>
    <property type="evidence" value="ECO:0007669"/>
    <property type="project" value="InterPro"/>
</dbReference>
<evidence type="ECO:0000313" key="3">
    <source>
        <dbReference type="Proteomes" id="UP000573327"/>
    </source>
</evidence>
<dbReference type="PROSITE" id="PS51677">
    <property type="entry name" value="NODB"/>
    <property type="match status" value="1"/>
</dbReference>
<dbReference type="GO" id="GO:0005975">
    <property type="term" value="P:carbohydrate metabolic process"/>
    <property type="evidence" value="ECO:0007669"/>
    <property type="project" value="InterPro"/>
</dbReference>
<dbReference type="EMBL" id="JACHJR010000001">
    <property type="protein sequence ID" value="MBB4950888.1"/>
    <property type="molecule type" value="Genomic_DNA"/>
</dbReference>
<dbReference type="Pfam" id="PF01522">
    <property type="entry name" value="Polysacc_deac_1"/>
    <property type="match status" value="1"/>
</dbReference>
<dbReference type="PANTHER" id="PTHR10587">
    <property type="entry name" value="GLYCOSYL TRANSFERASE-RELATED"/>
    <property type="match status" value="1"/>
</dbReference>
<dbReference type="RefSeq" id="WP_184922480.1">
    <property type="nucleotide sequence ID" value="NZ_JACHJR010000001.1"/>
</dbReference>
<gene>
    <name evidence="2" type="ORF">F4556_006423</name>
</gene>
<dbReference type="Gene3D" id="3.20.20.370">
    <property type="entry name" value="Glycoside hydrolase/deacetylase"/>
    <property type="match status" value="1"/>
</dbReference>
<dbReference type="SUPFAM" id="SSF88713">
    <property type="entry name" value="Glycoside hydrolase/deacetylase"/>
    <property type="match status" value="1"/>
</dbReference>
<evidence type="ECO:0000259" key="1">
    <source>
        <dbReference type="PROSITE" id="PS51677"/>
    </source>
</evidence>
<accession>A0A7W7SJ78</accession>
<name>A0A7W7SJ78_9ACTN</name>
<dbReference type="InterPro" id="IPR050248">
    <property type="entry name" value="Polysacc_deacetylase_ArnD"/>
</dbReference>
<reference evidence="2 3" key="1">
    <citation type="submission" date="2020-08" db="EMBL/GenBank/DDBJ databases">
        <title>Sequencing the genomes of 1000 actinobacteria strains.</title>
        <authorList>
            <person name="Klenk H.-P."/>
        </authorList>
    </citation>
    <scope>NUCLEOTIDE SEQUENCE [LARGE SCALE GENOMIC DNA]</scope>
    <source>
        <strain evidence="2 3">DSM 44786</strain>
    </source>
</reference>
<dbReference type="InterPro" id="IPR011330">
    <property type="entry name" value="Glyco_hydro/deAcase_b/a-brl"/>
</dbReference>
<comment type="caution">
    <text evidence="2">The sequence shown here is derived from an EMBL/GenBank/DDBJ whole genome shotgun (WGS) entry which is preliminary data.</text>
</comment>
<feature type="domain" description="NodB homology" evidence="1">
    <location>
        <begin position="152"/>
        <end position="333"/>
    </location>
</feature>